<keyword evidence="1" id="KW-0812">Transmembrane</keyword>
<proteinExistence type="predicted"/>
<name>A0A812NIF5_9DINO</name>
<accession>A0A812NIF5</accession>
<organism evidence="2 3">
    <name type="scientific">Symbiodinium necroappetens</name>
    <dbReference type="NCBI Taxonomy" id="1628268"/>
    <lineage>
        <taxon>Eukaryota</taxon>
        <taxon>Sar</taxon>
        <taxon>Alveolata</taxon>
        <taxon>Dinophyceae</taxon>
        <taxon>Suessiales</taxon>
        <taxon>Symbiodiniaceae</taxon>
        <taxon>Symbiodinium</taxon>
    </lineage>
</organism>
<keyword evidence="1" id="KW-1133">Transmembrane helix</keyword>
<feature type="transmembrane region" description="Helical" evidence="1">
    <location>
        <begin position="45"/>
        <end position="68"/>
    </location>
</feature>
<feature type="non-terminal residue" evidence="2">
    <location>
        <position position="107"/>
    </location>
</feature>
<sequence length="107" mass="11346">FPSPLPVATTAQSSLVGTVLFNFAFTSTLPSWVNEKKAEVSVGATFWTVMGYVVVTYTVIGVVGGMAYPPFYTTDENLFSKLNAGGSRLGQATVAAYPMLQNVTSIP</sequence>
<keyword evidence="1" id="KW-0472">Membrane</keyword>
<protein>
    <submittedName>
        <fullName evidence="2">SPAC1F5.02 protein</fullName>
    </submittedName>
</protein>
<feature type="transmembrane region" description="Helical" evidence="1">
    <location>
        <begin position="12"/>
        <end position="33"/>
    </location>
</feature>
<reference evidence="2" key="1">
    <citation type="submission" date="2021-02" db="EMBL/GenBank/DDBJ databases">
        <authorList>
            <person name="Dougan E. K."/>
            <person name="Rhodes N."/>
            <person name="Thang M."/>
            <person name="Chan C."/>
        </authorList>
    </citation>
    <scope>NUCLEOTIDE SEQUENCE</scope>
</reference>
<feature type="non-terminal residue" evidence="2">
    <location>
        <position position="1"/>
    </location>
</feature>
<dbReference type="Proteomes" id="UP000601435">
    <property type="component" value="Unassembled WGS sequence"/>
</dbReference>
<dbReference type="AlphaFoldDB" id="A0A812NIF5"/>
<comment type="caution">
    <text evidence="2">The sequence shown here is derived from an EMBL/GenBank/DDBJ whole genome shotgun (WGS) entry which is preliminary data.</text>
</comment>
<dbReference type="OrthoDB" id="448244at2759"/>
<gene>
    <name evidence="2" type="primary">SPAC1F5.02</name>
    <name evidence="2" type="ORF">SNEC2469_LOCUS7627</name>
</gene>
<evidence type="ECO:0000256" key="1">
    <source>
        <dbReference type="SAM" id="Phobius"/>
    </source>
</evidence>
<dbReference type="EMBL" id="CAJNJA010012882">
    <property type="protein sequence ID" value="CAE7307236.1"/>
    <property type="molecule type" value="Genomic_DNA"/>
</dbReference>
<evidence type="ECO:0000313" key="2">
    <source>
        <dbReference type="EMBL" id="CAE7307236.1"/>
    </source>
</evidence>
<keyword evidence="3" id="KW-1185">Reference proteome</keyword>
<evidence type="ECO:0000313" key="3">
    <source>
        <dbReference type="Proteomes" id="UP000601435"/>
    </source>
</evidence>